<accession>A0A1Y2I690</accession>
<feature type="domain" description="SH3" evidence="4">
    <location>
        <begin position="280"/>
        <end position="341"/>
    </location>
</feature>
<evidence type="ECO:0000313" key="6">
    <source>
        <dbReference type="Proteomes" id="UP000193411"/>
    </source>
</evidence>
<evidence type="ECO:0000259" key="4">
    <source>
        <dbReference type="PROSITE" id="PS50002"/>
    </source>
</evidence>
<feature type="compositionally biased region" description="Basic and acidic residues" evidence="3">
    <location>
        <begin position="184"/>
        <end position="198"/>
    </location>
</feature>
<keyword evidence="6" id="KW-1185">Reference proteome</keyword>
<evidence type="ECO:0000256" key="3">
    <source>
        <dbReference type="SAM" id="MobiDB-lite"/>
    </source>
</evidence>
<dbReference type="EMBL" id="MCFL01000002">
    <property type="protein sequence ID" value="ORZ41002.1"/>
    <property type="molecule type" value="Genomic_DNA"/>
</dbReference>
<evidence type="ECO:0000313" key="5">
    <source>
        <dbReference type="EMBL" id="ORZ41002.1"/>
    </source>
</evidence>
<sequence length="386" mass="41099">MHKRRRDRANMISKPMPPSAYNDEVAMASAGYYTASRTVVDEYAPFPGEPASPPGYSSPTPPPRTAESIGHLNAAPSMSMSGESYRSQDYRYTESAGRAIPPSPTAFAHPELEYTSTVQRQQQQQAILSSPKPTTRTPRVSAPTSSITSSTGDLGYDHHNPTPMRHTSLDRTGYHVATRPSLTRLDRIDEHHSLDRTRGSYGSSTSGGGPPRSPTAEIPMPPMPPPQGPPPVHPRNSVRRGSDATSIAGEIGNPDPAAAAAAAVSMASDPRLPPTVTPITISGPRLASAGFSSTADDEVSVAKGDVMMIHAIYSDGWCYVTNRTTGEKGLVPITIVDAQVGTDFGLIQMQQAVVMKGMLQAVTTTLERGGDDARAVATRSMLIPDR</sequence>
<feature type="compositionally biased region" description="Polar residues" evidence="3">
    <location>
        <begin position="126"/>
        <end position="152"/>
    </location>
</feature>
<dbReference type="Proteomes" id="UP000193411">
    <property type="component" value="Unassembled WGS sequence"/>
</dbReference>
<dbReference type="InterPro" id="IPR036028">
    <property type="entry name" value="SH3-like_dom_sf"/>
</dbReference>
<dbReference type="PROSITE" id="PS50002">
    <property type="entry name" value="SH3"/>
    <property type="match status" value="1"/>
</dbReference>
<feature type="region of interest" description="Disordered" evidence="3">
    <location>
        <begin position="43"/>
        <end position="254"/>
    </location>
</feature>
<evidence type="ECO:0000256" key="2">
    <source>
        <dbReference type="PROSITE-ProRule" id="PRU00192"/>
    </source>
</evidence>
<dbReference type="Pfam" id="PF00018">
    <property type="entry name" value="SH3_1"/>
    <property type="match status" value="1"/>
</dbReference>
<proteinExistence type="predicted"/>
<reference evidence="5 6" key="1">
    <citation type="submission" date="2016-07" db="EMBL/GenBank/DDBJ databases">
        <title>Pervasive Adenine N6-methylation of Active Genes in Fungi.</title>
        <authorList>
            <consortium name="DOE Joint Genome Institute"/>
            <person name="Mondo S.J."/>
            <person name="Dannebaum R.O."/>
            <person name="Kuo R.C."/>
            <person name="Labutti K."/>
            <person name="Haridas S."/>
            <person name="Kuo A."/>
            <person name="Salamov A."/>
            <person name="Ahrendt S.R."/>
            <person name="Lipzen A."/>
            <person name="Sullivan W."/>
            <person name="Andreopoulos W.B."/>
            <person name="Clum A."/>
            <person name="Lindquist E."/>
            <person name="Daum C."/>
            <person name="Ramamoorthy G.K."/>
            <person name="Gryganskyi A."/>
            <person name="Culley D."/>
            <person name="Magnuson J.K."/>
            <person name="James T.Y."/>
            <person name="O'Malley M.A."/>
            <person name="Stajich J.E."/>
            <person name="Spatafora J.W."/>
            <person name="Visel A."/>
            <person name="Grigoriev I.V."/>
        </authorList>
    </citation>
    <scope>NUCLEOTIDE SEQUENCE [LARGE SCALE GENOMIC DNA]</scope>
    <source>
        <strain evidence="5 6">PL171</strain>
    </source>
</reference>
<gene>
    <name evidence="5" type="ORF">BCR44DRAFT_1103824</name>
</gene>
<feature type="region of interest" description="Disordered" evidence="3">
    <location>
        <begin position="1"/>
        <end position="21"/>
    </location>
</feature>
<dbReference type="Gene3D" id="2.30.30.40">
    <property type="entry name" value="SH3 Domains"/>
    <property type="match status" value="1"/>
</dbReference>
<dbReference type="SMART" id="SM00326">
    <property type="entry name" value="SH3"/>
    <property type="match status" value="1"/>
</dbReference>
<organism evidence="5 6">
    <name type="scientific">Catenaria anguillulae PL171</name>
    <dbReference type="NCBI Taxonomy" id="765915"/>
    <lineage>
        <taxon>Eukaryota</taxon>
        <taxon>Fungi</taxon>
        <taxon>Fungi incertae sedis</taxon>
        <taxon>Blastocladiomycota</taxon>
        <taxon>Blastocladiomycetes</taxon>
        <taxon>Blastocladiales</taxon>
        <taxon>Catenariaceae</taxon>
        <taxon>Catenaria</taxon>
    </lineage>
</organism>
<protein>
    <recommendedName>
        <fullName evidence="4">SH3 domain-containing protein</fullName>
    </recommendedName>
</protein>
<dbReference type="InterPro" id="IPR001452">
    <property type="entry name" value="SH3_domain"/>
</dbReference>
<dbReference type="OrthoDB" id="5340910at2759"/>
<feature type="compositionally biased region" description="Polar residues" evidence="3">
    <location>
        <begin position="76"/>
        <end position="85"/>
    </location>
</feature>
<comment type="caution">
    <text evidence="5">The sequence shown here is derived from an EMBL/GenBank/DDBJ whole genome shotgun (WGS) entry which is preliminary data.</text>
</comment>
<dbReference type="AlphaFoldDB" id="A0A1Y2I690"/>
<evidence type="ECO:0000256" key="1">
    <source>
        <dbReference type="ARBA" id="ARBA00022443"/>
    </source>
</evidence>
<dbReference type="SUPFAM" id="SSF50044">
    <property type="entry name" value="SH3-domain"/>
    <property type="match status" value="1"/>
</dbReference>
<keyword evidence="1 2" id="KW-0728">SH3 domain</keyword>
<feature type="compositionally biased region" description="Pro residues" evidence="3">
    <location>
        <begin position="219"/>
        <end position="233"/>
    </location>
</feature>
<name>A0A1Y2I690_9FUNG</name>